<dbReference type="OrthoDB" id="66726at2759"/>
<dbReference type="GO" id="GO:0006511">
    <property type="term" value="P:ubiquitin-dependent protein catabolic process"/>
    <property type="evidence" value="ECO:0007669"/>
    <property type="project" value="TreeGrafter"/>
</dbReference>
<keyword evidence="3" id="KW-1185">Reference proteome</keyword>
<dbReference type="OMA" id="CLSHCIE"/>
<feature type="transmembrane region" description="Helical" evidence="1">
    <location>
        <begin position="99"/>
        <end position="122"/>
    </location>
</feature>
<accession>A7TTM3</accession>
<evidence type="ECO:0000313" key="3">
    <source>
        <dbReference type="Proteomes" id="UP000000267"/>
    </source>
</evidence>
<gene>
    <name evidence="2" type="ORF">Kpol_208p3</name>
</gene>
<dbReference type="PANTHER" id="PTHR22696:SF1">
    <property type="entry name" value="E3 UBIQUITIN-PROTEIN LIGASE RNF26"/>
    <property type="match status" value="1"/>
</dbReference>
<dbReference type="GeneID" id="5542368"/>
<dbReference type="GO" id="GO:0016567">
    <property type="term" value="P:protein ubiquitination"/>
    <property type="evidence" value="ECO:0007669"/>
    <property type="project" value="TreeGrafter"/>
</dbReference>
<dbReference type="InterPro" id="IPR013083">
    <property type="entry name" value="Znf_RING/FYVE/PHD"/>
</dbReference>
<organism evidence="3">
    <name type="scientific">Vanderwaltozyma polyspora (strain ATCC 22028 / DSM 70294 / BCRC 21397 / CBS 2163 / NBRC 10782 / NRRL Y-8283 / UCD 57-17)</name>
    <name type="common">Kluyveromyces polysporus</name>
    <dbReference type="NCBI Taxonomy" id="436907"/>
    <lineage>
        <taxon>Eukaryota</taxon>
        <taxon>Fungi</taxon>
        <taxon>Dikarya</taxon>
        <taxon>Ascomycota</taxon>
        <taxon>Saccharomycotina</taxon>
        <taxon>Saccharomycetes</taxon>
        <taxon>Saccharomycetales</taxon>
        <taxon>Saccharomycetaceae</taxon>
        <taxon>Vanderwaltozyma</taxon>
    </lineage>
</organism>
<keyword evidence="1" id="KW-0812">Transmembrane</keyword>
<dbReference type="Gene3D" id="3.30.40.10">
    <property type="entry name" value="Zinc/RING finger domain, C3HC4 (zinc finger)"/>
    <property type="match status" value="1"/>
</dbReference>
<dbReference type="PhylomeDB" id="A7TTM3"/>
<sequence length="642" mass="74258">MMKELSETGLSLYSKVIRTFKIDGYISQEILDDPSKILDYLSKGIKEMVLTEDGLPKLEFVAEVIGYIFSGYAIVVILTAIIINRLVAMSSLRSSTTPVSLPVFARVWVHLLVIIPLGYAIAQFLCQVEIIDYFHKVETSFFLIRVLIVLAWSHCIETFYCYTINKKPLTEFEYSLFEMSLQFYTVGILYSNDEYLSNLMFDSLMAMLSRLWVHIVEILDCKKHRIIGSSILVLVQVLFTIKCIKNVGLSSLSIFTIFRVIVPVLSILLISKNIILVFMTSLIKTLKSIMFIKGFYITSFNRVILDEVPDFKSKGTDEFSIFISKLALSLTETEKDTSNPEHTIQDNDKQEVIQHSYLISGYGNLLKSTPEDIFNIISENESQKKYQPKLPSFLLRLKIIQKLTMKILLGNTNIKNAIFFKSNKNSKKHQRVKQQKDFNLYVTTNNYAKFLARPDSTYDESVTLLPEEDSSNDYVLKENPNNSKYDKYEYMEDDDSLQDEIHDILMPIDQVKNETDISWHMSMWNILQYNLTSPDRLTRKSYSLMNESGLVLEVYVEKYEKHIHGLTANAKFEIEEDDDDEKLEKEYRSCLICKENKRCIVLWPCRCFVVCNECRTSLAERAIPTCISCKEEVYAYSVLHTV</sequence>
<name>A7TTM3_VANPO</name>
<feature type="transmembrane region" description="Helical" evidence="1">
    <location>
        <begin position="64"/>
        <end position="87"/>
    </location>
</feature>
<dbReference type="KEGG" id="vpo:Kpol_208p3"/>
<dbReference type="InParanoid" id="A7TTM3"/>
<dbReference type="eggNOG" id="ENOG502QV7Y">
    <property type="taxonomic scope" value="Eukaryota"/>
</dbReference>
<dbReference type="HOGENOM" id="CLU_026112_0_0_1"/>
<dbReference type="EMBL" id="DS480589">
    <property type="protein sequence ID" value="EDO14385.1"/>
    <property type="molecule type" value="Genomic_DNA"/>
</dbReference>
<dbReference type="GO" id="GO:0061630">
    <property type="term" value="F:ubiquitin protein ligase activity"/>
    <property type="evidence" value="ECO:0007669"/>
    <property type="project" value="TreeGrafter"/>
</dbReference>
<reference evidence="2 3" key="1">
    <citation type="journal article" date="2007" name="Proc. Natl. Acad. Sci. U.S.A.">
        <title>Independent sorting-out of thousands of duplicated gene pairs in two yeast species descended from a whole-genome duplication.</title>
        <authorList>
            <person name="Scannell D.R."/>
            <person name="Frank A.C."/>
            <person name="Conant G.C."/>
            <person name="Byrne K.P."/>
            <person name="Woolfit M."/>
            <person name="Wolfe K.H."/>
        </authorList>
    </citation>
    <scope>NUCLEOTIDE SEQUENCE [LARGE SCALE GENOMIC DNA]</scope>
    <source>
        <strain evidence="3">ATCC 22028 / DSM 70294 / BCRC 21397 / CBS 2163 / NBRC 10782 / NRRL Y-8283 / UCD 57-17</strain>
    </source>
</reference>
<dbReference type="Proteomes" id="UP000000267">
    <property type="component" value="Unassembled WGS sequence"/>
</dbReference>
<protein>
    <recommendedName>
        <fullName evidence="4">RING-type domain-containing protein</fullName>
    </recommendedName>
</protein>
<evidence type="ECO:0008006" key="4">
    <source>
        <dbReference type="Google" id="ProtNLM"/>
    </source>
</evidence>
<evidence type="ECO:0000256" key="1">
    <source>
        <dbReference type="SAM" id="Phobius"/>
    </source>
</evidence>
<evidence type="ECO:0000313" key="2">
    <source>
        <dbReference type="EMBL" id="EDO14385.1"/>
    </source>
</evidence>
<dbReference type="Pfam" id="PF13920">
    <property type="entry name" value="zf-C3HC4_3"/>
    <property type="match status" value="1"/>
</dbReference>
<feature type="transmembrane region" description="Helical" evidence="1">
    <location>
        <begin position="261"/>
        <end position="283"/>
    </location>
</feature>
<dbReference type="PANTHER" id="PTHR22696">
    <property type="entry name" value="E3 UBIQUITIN-PROTEIN LIGASE RNF26"/>
    <property type="match status" value="1"/>
</dbReference>
<keyword evidence="1" id="KW-1133">Transmembrane helix</keyword>
<feature type="transmembrane region" description="Helical" evidence="1">
    <location>
        <begin position="142"/>
        <end position="162"/>
    </location>
</feature>
<dbReference type="AlphaFoldDB" id="A7TTM3"/>
<dbReference type="RefSeq" id="XP_001642243.1">
    <property type="nucleotide sequence ID" value="XM_001642193.1"/>
</dbReference>
<proteinExistence type="predicted"/>
<keyword evidence="1" id="KW-0472">Membrane</keyword>